<keyword evidence="6 8" id="KW-0472">Membrane</keyword>
<reference evidence="11 12" key="1">
    <citation type="submission" date="2015-09" db="EMBL/GenBank/DDBJ databases">
        <authorList>
            <consortium name="Swine Surveillance"/>
        </authorList>
    </citation>
    <scope>NUCLEOTIDE SEQUENCE [LARGE SCALE GENOMIC DNA]</scope>
    <source>
        <strain evidence="11 12">CECT 7557</strain>
    </source>
</reference>
<accession>A0A0P1GJM6</accession>
<keyword evidence="4 8" id="KW-0732">Signal</keyword>
<evidence type="ECO:0000256" key="5">
    <source>
        <dbReference type="ARBA" id="ARBA00022737"/>
    </source>
</evidence>
<dbReference type="PANTHER" id="PTHR12815:SF23">
    <property type="entry name" value="OUTER MEMBRANE PROTEIN ASSEMBLY FACTOR BAMA"/>
    <property type="match status" value="1"/>
</dbReference>
<keyword evidence="7 8" id="KW-0998">Cell outer membrane</keyword>
<evidence type="ECO:0000256" key="4">
    <source>
        <dbReference type="ARBA" id="ARBA00022729"/>
    </source>
</evidence>
<dbReference type="HAMAP" id="MF_01430">
    <property type="entry name" value="OM_assembly_BamA"/>
    <property type="match status" value="1"/>
</dbReference>
<evidence type="ECO:0000256" key="6">
    <source>
        <dbReference type="ARBA" id="ARBA00023136"/>
    </source>
</evidence>
<dbReference type="PANTHER" id="PTHR12815">
    <property type="entry name" value="SORTING AND ASSEMBLY MACHINERY SAMM50 PROTEIN FAMILY MEMBER"/>
    <property type="match status" value="1"/>
</dbReference>
<dbReference type="STRING" id="928856.SAMN04488049_105109"/>
<dbReference type="PROSITE" id="PS51779">
    <property type="entry name" value="POTRA"/>
    <property type="match status" value="3"/>
</dbReference>
<keyword evidence="12" id="KW-1185">Reference proteome</keyword>
<dbReference type="OrthoDB" id="9803054at2"/>
<evidence type="ECO:0000256" key="8">
    <source>
        <dbReference type="HAMAP-Rule" id="MF_01430"/>
    </source>
</evidence>
<keyword evidence="5 8" id="KW-0677">Repeat</keyword>
<dbReference type="InterPro" id="IPR023707">
    <property type="entry name" value="OM_assembly_BamA"/>
</dbReference>
<dbReference type="EMBL" id="CYSD01000043">
    <property type="protein sequence ID" value="CUH82115.1"/>
    <property type="molecule type" value="Genomic_DNA"/>
</dbReference>
<dbReference type="Proteomes" id="UP000052022">
    <property type="component" value="Unassembled WGS sequence"/>
</dbReference>
<comment type="function">
    <text evidence="8">Part of the outer membrane protein assembly complex, which is involved in assembly and insertion of beta-barrel proteins into the outer membrane.</text>
</comment>
<evidence type="ECO:0000256" key="3">
    <source>
        <dbReference type="ARBA" id="ARBA00022692"/>
    </source>
</evidence>
<feature type="domain" description="POTRA" evidence="10">
    <location>
        <begin position="118"/>
        <end position="195"/>
    </location>
</feature>
<evidence type="ECO:0000256" key="9">
    <source>
        <dbReference type="NCBIfam" id="TIGR03303"/>
    </source>
</evidence>
<comment type="similarity">
    <text evidence="8">Belongs to the BamA family.</text>
</comment>
<dbReference type="AlphaFoldDB" id="A0A0P1GJM6"/>
<dbReference type="RefSeq" id="WP_058291736.1">
    <property type="nucleotide sequence ID" value="NZ_FOMC01000005.1"/>
</dbReference>
<gene>
    <name evidence="8 11" type="primary">bamA</name>
    <name evidence="11" type="ORF">TRM7557_03763</name>
</gene>
<sequence length="794" mass="87747">MVRGKQGTPSKAGQRFSIKSYSTILNRTASALAMVVALGLAPLSVEAQSYRFTDVKVEGNQRIQSSTIVAYTGLERGQAIDGGELNDAYRAVFDSGLFETVELVPQGNTLVIKVVEFPTISRINFEGNRRLKDDALAEVIQSAPRRVFSAAQAEQDAANIAEVYRAQGRLASTVTPRIIRRSDNRVDLVFEIAEGDTIEVERISFVGNKAYSDRRLRRVLETKQANILRTFINKDTLIDDRLQFDRQVLRDFYLSRGYVDFRINGVNAEVTQERDAVFLVMDVTEGQKFEFGDISVSSEIADADPDEFQAELRLKPGIVYSPLAIENAITTLEQLAVRKGIDFLRVEPRVTRDDRNLRLNVDFALVRGPRIFVERIDIEGNTTTLDRVVRQQFNIVEGDPLNPREIRNSAERIRALGFFSNANVDTREGSTPNQVVVDVDVEEQPTGSLSLGGSYSVNSGIGVAIGISEANFLGRGQRVGLNISTAQDSEEYNVSFTEPKLLGRDLQFSLSGGLAETNSNFAEYDTSTLFFRPSLTFDTSDVTRLQLRYGWSQEEMQDRGTTSTGGSRVGSVISSEIAQGALNKSEIGLTYTYDSRRTGLNPVAGFLMEADFDYAGLGGDTEYLRAKSKIVAQRLVFNEEITLRATFETGALHWLGNEPSRTIDRFLLSPSVFRGFEPGGIGPRDQGGGFDDALGGNIYAVARFDAEFPLGLPEEVGLRGGLFYDVGNLWNLADSNAGASANVVGRDGSFRHVIGFSLLWTTGIGPLRFNFSRALVKEDFDQEQPFDLTLQARF</sequence>
<evidence type="ECO:0000313" key="12">
    <source>
        <dbReference type="Proteomes" id="UP000052022"/>
    </source>
</evidence>
<feature type="domain" description="POTRA" evidence="10">
    <location>
        <begin position="371"/>
        <end position="444"/>
    </location>
</feature>
<protein>
    <recommendedName>
        <fullName evidence="8 9">Outer membrane protein assembly factor BamA</fullName>
    </recommendedName>
</protein>
<dbReference type="GO" id="GO:0043165">
    <property type="term" value="P:Gram-negative-bacterium-type cell outer membrane assembly"/>
    <property type="evidence" value="ECO:0007669"/>
    <property type="project" value="UniProtKB-UniRule"/>
</dbReference>
<dbReference type="InterPro" id="IPR034746">
    <property type="entry name" value="POTRA"/>
</dbReference>
<dbReference type="GO" id="GO:0009279">
    <property type="term" value="C:cell outer membrane"/>
    <property type="evidence" value="ECO:0007669"/>
    <property type="project" value="UniProtKB-SubCell"/>
</dbReference>
<evidence type="ECO:0000256" key="7">
    <source>
        <dbReference type="ARBA" id="ARBA00023237"/>
    </source>
</evidence>
<dbReference type="InterPro" id="IPR039910">
    <property type="entry name" value="D15-like"/>
</dbReference>
<evidence type="ECO:0000259" key="10">
    <source>
        <dbReference type="PROSITE" id="PS51779"/>
    </source>
</evidence>
<keyword evidence="2 8" id="KW-1134">Transmembrane beta strand</keyword>
<evidence type="ECO:0000256" key="2">
    <source>
        <dbReference type="ARBA" id="ARBA00022452"/>
    </source>
</evidence>
<dbReference type="Pfam" id="PF01103">
    <property type="entry name" value="Omp85"/>
    <property type="match status" value="1"/>
</dbReference>
<keyword evidence="3 8" id="KW-0812">Transmembrane</keyword>
<dbReference type="Gene3D" id="3.10.20.310">
    <property type="entry name" value="membrane protein fhac"/>
    <property type="match status" value="5"/>
</dbReference>
<comment type="subcellular location">
    <subcellularLocation>
        <location evidence="8">Cell outer membrane</location>
    </subcellularLocation>
    <subcellularLocation>
        <location evidence="1">Membrane</location>
    </subcellularLocation>
</comment>
<proteinExistence type="inferred from homology"/>
<feature type="domain" description="POTRA" evidence="10">
    <location>
        <begin position="50"/>
        <end position="117"/>
    </location>
</feature>
<dbReference type="GO" id="GO:0051205">
    <property type="term" value="P:protein insertion into membrane"/>
    <property type="evidence" value="ECO:0007669"/>
    <property type="project" value="UniProtKB-UniRule"/>
</dbReference>
<dbReference type="InterPro" id="IPR010827">
    <property type="entry name" value="BamA/TamA_POTRA"/>
</dbReference>
<comment type="subunit">
    <text evidence="8">Part of the Bam complex.</text>
</comment>
<name>A0A0P1GJM6_9RHOB</name>
<dbReference type="NCBIfam" id="TIGR03303">
    <property type="entry name" value="OM_YaeT"/>
    <property type="match status" value="1"/>
</dbReference>
<evidence type="ECO:0000313" key="11">
    <source>
        <dbReference type="EMBL" id="CUH82115.1"/>
    </source>
</evidence>
<dbReference type="Gene3D" id="2.40.160.50">
    <property type="entry name" value="membrane protein fhac: a member of the omp85/tpsb transporter family"/>
    <property type="match status" value="1"/>
</dbReference>
<dbReference type="InterPro" id="IPR000184">
    <property type="entry name" value="Bac_surfAg_D15"/>
</dbReference>
<dbReference type="PIRSF" id="PIRSF006076">
    <property type="entry name" value="OM_assembly_OMP85"/>
    <property type="match status" value="1"/>
</dbReference>
<organism evidence="11 12">
    <name type="scientific">Tritonibacter multivorans</name>
    <dbReference type="NCBI Taxonomy" id="928856"/>
    <lineage>
        <taxon>Bacteria</taxon>
        <taxon>Pseudomonadati</taxon>
        <taxon>Pseudomonadota</taxon>
        <taxon>Alphaproteobacteria</taxon>
        <taxon>Rhodobacterales</taxon>
        <taxon>Paracoccaceae</taxon>
        <taxon>Tritonibacter</taxon>
    </lineage>
</organism>
<dbReference type="Pfam" id="PF07244">
    <property type="entry name" value="POTRA"/>
    <property type="match status" value="4"/>
</dbReference>
<evidence type="ECO:0000256" key="1">
    <source>
        <dbReference type="ARBA" id="ARBA00004370"/>
    </source>
</evidence>